<dbReference type="PROSITE" id="PS50255">
    <property type="entry name" value="CYTOCHROME_B5_2"/>
    <property type="match status" value="1"/>
</dbReference>
<dbReference type="EC" id="1.1.2.3" evidence="17"/>
<keyword evidence="27" id="KW-1185">Reference proteome</keyword>
<dbReference type="eggNOG" id="KOG0537">
    <property type="taxonomic scope" value="Eukaryota"/>
</dbReference>
<dbReference type="GO" id="GO:0020037">
    <property type="term" value="F:heme binding"/>
    <property type="evidence" value="ECO:0007669"/>
    <property type="project" value="UniProtKB-UniRule"/>
</dbReference>
<dbReference type="Gene3D" id="3.10.120.10">
    <property type="entry name" value="Cytochrome b5-like heme/steroid binding domain"/>
    <property type="match status" value="1"/>
</dbReference>
<comment type="cofactor">
    <cofactor evidence="1">
        <name>FMN</name>
        <dbReference type="ChEBI" id="CHEBI:58210"/>
    </cofactor>
</comment>
<dbReference type="SUPFAM" id="SSF55856">
    <property type="entry name" value="Cytochrome b5-like heme/steroid binding domain"/>
    <property type="match status" value="1"/>
</dbReference>
<evidence type="ECO:0000256" key="12">
    <source>
        <dbReference type="ARBA" id="ARBA00023004"/>
    </source>
</evidence>
<comment type="catalytic activity">
    <reaction evidence="14">
        <text>(S)-lactate + 2 Fe(III)-[cytochrome c] = 2 Fe(II)-[cytochrome c] + pyruvate + 2 H(+)</text>
        <dbReference type="Rhea" id="RHEA:19909"/>
        <dbReference type="Rhea" id="RHEA-COMP:10350"/>
        <dbReference type="Rhea" id="RHEA-COMP:14399"/>
        <dbReference type="ChEBI" id="CHEBI:15361"/>
        <dbReference type="ChEBI" id="CHEBI:15378"/>
        <dbReference type="ChEBI" id="CHEBI:16651"/>
        <dbReference type="ChEBI" id="CHEBI:29033"/>
        <dbReference type="ChEBI" id="CHEBI:29034"/>
        <dbReference type="EC" id="1.1.2.3"/>
    </reaction>
    <physiologicalReaction direction="left-to-right" evidence="14">
        <dbReference type="Rhea" id="RHEA:19910"/>
    </physiologicalReaction>
</comment>
<dbReference type="PROSITE" id="PS51349">
    <property type="entry name" value="FMN_HYDROXY_ACID_DH_2"/>
    <property type="match status" value="1"/>
</dbReference>
<comment type="subunit">
    <text evidence="4">Homotetramer.</text>
</comment>
<dbReference type="FunFam" id="3.20.20.70:FF:000062">
    <property type="entry name" value="Cytochrome b2, mitochondrial, putative"/>
    <property type="match status" value="1"/>
</dbReference>
<reference evidence="26 27" key="1">
    <citation type="journal article" date="2012" name="Science">
        <title>The Paleozoic origin of enzymatic lignin decomposition reconstructed from 31 fungal genomes.</title>
        <authorList>
            <person name="Floudas D."/>
            <person name="Binder M."/>
            <person name="Riley R."/>
            <person name="Barry K."/>
            <person name="Blanchette R.A."/>
            <person name="Henrissat B."/>
            <person name="Martinez A.T."/>
            <person name="Otillar R."/>
            <person name="Spatafora J.W."/>
            <person name="Yadav J.S."/>
            <person name="Aerts A."/>
            <person name="Benoit I."/>
            <person name="Boyd A."/>
            <person name="Carlson A."/>
            <person name="Copeland A."/>
            <person name="Coutinho P.M."/>
            <person name="de Vries R.P."/>
            <person name="Ferreira P."/>
            <person name="Findley K."/>
            <person name="Foster B."/>
            <person name="Gaskell J."/>
            <person name="Glotzer D."/>
            <person name="Gorecki P."/>
            <person name="Heitman J."/>
            <person name="Hesse C."/>
            <person name="Hori C."/>
            <person name="Igarashi K."/>
            <person name="Jurgens J.A."/>
            <person name="Kallen N."/>
            <person name="Kersten P."/>
            <person name="Kohler A."/>
            <person name="Kuees U."/>
            <person name="Kumar T.K.A."/>
            <person name="Kuo A."/>
            <person name="LaButti K."/>
            <person name="Larrondo L.F."/>
            <person name="Lindquist E."/>
            <person name="Ling A."/>
            <person name="Lombard V."/>
            <person name="Lucas S."/>
            <person name="Lundell T."/>
            <person name="Martin R."/>
            <person name="McLaughlin D.J."/>
            <person name="Morgenstern I."/>
            <person name="Morin E."/>
            <person name="Murat C."/>
            <person name="Nagy L.G."/>
            <person name="Nolan M."/>
            <person name="Ohm R.A."/>
            <person name="Patyshakuliyeva A."/>
            <person name="Rokas A."/>
            <person name="Ruiz-Duenas F.J."/>
            <person name="Sabat G."/>
            <person name="Salamov A."/>
            <person name="Samejima M."/>
            <person name="Schmutz J."/>
            <person name="Slot J.C."/>
            <person name="St John F."/>
            <person name="Stenlid J."/>
            <person name="Sun H."/>
            <person name="Sun S."/>
            <person name="Syed K."/>
            <person name="Tsang A."/>
            <person name="Wiebenga A."/>
            <person name="Young D."/>
            <person name="Pisabarro A."/>
            <person name="Eastwood D.C."/>
            <person name="Martin F."/>
            <person name="Cullen D."/>
            <person name="Grigoriev I.V."/>
            <person name="Hibbett D.S."/>
        </authorList>
    </citation>
    <scope>NUCLEOTIDE SEQUENCE</scope>
    <source>
        <strain evidence="27">FP-58527</strain>
    </source>
</reference>
<evidence type="ECO:0000256" key="14">
    <source>
        <dbReference type="ARBA" id="ARBA00052399"/>
    </source>
</evidence>
<keyword evidence="6 22" id="KW-0349">Heme</keyword>
<dbReference type="GO" id="GO:0046872">
    <property type="term" value="F:metal ion binding"/>
    <property type="evidence" value="ECO:0007669"/>
    <property type="project" value="UniProtKB-UniRule"/>
</dbReference>
<keyword evidence="13" id="KW-0496">Mitochondrion</keyword>
<dbReference type="PROSITE" id="PS51257">
    <property type="entry name" value="PROKAR_LIPOPROTEIN"/>
    <property type="match status" value="1"/>
</dbReference>
<keyword evidence="9 22" id="KW-0479">Metal-binding</keyword>
<organism evidence="26 27">
    <name type="scientific">Fomitopsis schrenkii</name>
    <name type="common">Brown rot fungus</name>
    <dbReference type="NCBI Taxonomy" id="2126942"/>
    <lineage>
        <taxon>Eukaryota</taxon>
        <taxon>Fungi</taxon>
        <taxon>Dikarya</taxon>
        <taxon>Basidiomycota</taxon>
        <taxon>Agaricomycotina</taxon>
        <taxon>Agaricomycetes</taxon>
        <taxon>Polyporales</taxon>
        <taxon>Fomitopsis</taxon>
    </lineage>
</organism>
<evidence type="ECO:0000256" key="2">
    <source>
        <dbReference type="ARBA" id="ARBA00001970"/>
    </source>
</evidence>
<keyword evidence="5" id="KW-0813">Transport</keyword>
<evidence type="ECO:0000256" key="15">
    <source>
        <dbReference type="ARBA" id="ARBA00061137"/>
    </source>
</evidence>
<keyword evidence="7" id="KW-0285">Flavoprotein</keyword>
<evidence type="ECO:0000256" key="1">
    <source>
        <dbReference type="ARBA" id="ARBA00001917"/>
    </source>
</evidence>
<evidence type="ECO:0000256" key="8">
    <source>
        <dbReference type="ARBA" id="ARBA00022643"/>
    </source>
</evidence>
<evidence type="ECO:0000256" key="21">
    <source>
        <dbReference type="ARBA" id="ARBA00078938"/>
    </source>
</evidence>
<dbReference type="HOGENOM" id="CLU_020639_1_1_1"/>
<evidence type="ECO:0000256" key="18">
    <source>
        <dbReference type="ARBA" id="ARBA00068515"/>
    </source>
</evidence>
<keyword evidence="12 22" id="KW-0408">Iron</keyword>
<dbReference type="EMBL" id="KE504127">
    <property type="protein sequence ID" value="EPT04203.1"/>
    <property type="molecule type" value="Genomic_DNA"/>
</dbReference>
<protein>
    <recommendedName>
        <fullName evidence="18">L-lactate dehydrogenase (cytochrome)</fullName>
        <ecNumber evidence="17">1.1.2.3</ecNumber>
    </recommendedName>
    <alternativeName>
        <fullName evidence="20">Cytochrome b2</fullName>
    </alternativeName>
    <alternativeName>
        <fullName evidence="19">Flavocytochrome b2</fullName>
    </alternativeName>
    <alternativeName>
        <fullName evidence="21">L-lactate ferricytochrome c oxidoreductase</fullName>
    </alternativeName>
</protein>
<evidence type="ECO:0000313" key="27">
    <source>
        <dbReference type="Proteomes" id="UP000015241"/>
    </source>
</evidence>
<dbReference type="InterPro" id="IPR008259">
    <property type="entry name" value="FMN_hydac_DH_AS"/>
</dbReference>
<evidence type="ECO:0000313" key="26">
    <source>
        <dbReference type="EMBL" id="EPT04203.1"/>
    </source>
</evidence>
<comment type="subcellular location">
    <subcellularLocation>
        <location evidence="3">Mitochondrion intermembrane space</location>
    </subcellularLocation>
</comment>
<evidence type="ECO:0000256" key="23">
    <source>
        <dbReference type="SAM" id="MobiDB-lite"/>
    </source>
</evidence>
<dbReference type="SMART" id="SM01117">
    <property type="entry name" value="Cyt-b5"/>
    <property type="match status" value="1"/>
</dbReference>
<evidence type="ECO:0000256" key="22">
    <source>
        <dbReference type="RuleBase" id="RU362121"/>
    </source>
</evidence>
<dbReference type="Pfam" id="PF00173">
    <property type="entry name" value="Cyt-b5"/>
    <property type="match status" value="1"/>
</dbReference>
<dbReference type="GO" id="GO:0005758">
    <property type="term" value="C:mitochondrial intermembrane space"/>
    <property type="evidence" value="ECO:0007669"/>
    <property type="project" value="UniProtKB-SubCell"/>
</dbReference>
<dbReference type="STRING" id="743788.S8EJ16"/>
<evidence type="ECO:0000256" key="9">
    <source>
        <dbReference type="ARBA" id="ARBA00022723"/>
    </source>
</evidence>
<feature type="region of interest" description="Disordered" evidence="23">
    <location>
        <begin position="290"/>
        <end position="310"/>
    </location>
</feature>
<dbReference type="InterPro" id="IPR013785">
    <property type="entry name" value="Aldolase_TIM"/>
</dbReference>
<dbReference type="FunFam" id="3.10.120.10:FF:000009">
    <property type="entry name" value="Cytochrome b2, mitochondrial, putative"/>
    <property type="match status" value="1"/>
</dbReference>
<evidence type="ECO:0000259" key="25">
    <source>
        <dbReference type="PROSITE" id="PS51349"/>
    </source>
</evidence>
<dbReference type="PROSITE" id="PS00557">
    <property type="entry name" value="FMN_HYDROXY_ACID_DH_1"/>
    <property type="match status" value="1"/>
</dbReference>
<comment type="similarity">
    <text evidence="15">In the C-terminal section; belongs to the FMN-dependent alpha-hydroxy acid dehydrogenase family.</text>
</comment>
<dbReference type="InterPro" id="IPR037458">
    <property type="entry name" value="L-MDH/L-LDH_FMN-bd"/>
</dbReference>
<evidence type="ECO:0000256" key="6">
    <source>
        <dbReference type="ARBA" id="ARBA00022617"/>
    </source>
</evidence>
<evidence type="ECO:0000256" key="5">
    <source>
        <dbReference type="ARBA" id="ARBA00022448"/>
    </source>
</evidence>
<dbReference type="InParanoid" id="S8EJ16"/>
<dbReference type="Proteomes" id="UP000015241">
    <property type="component" value="Unassembled WGS sequence"/>
</dbReference>
<dbReference type="InterPro" id="IPR001199">
    <property type="entry name" value="Cyt_B5-like_heme/steroid-bd"/>
</dbReference>
<proteinExistence type="inferred from homology"/>
<accession>S8EJ16</accession>
<dbReference type="PANTHER" id="PTHR10578:SF101">
    <property type="entry name" value="L-LACTATE DEHYDROGENASE (CYTOCHROME B2)"/>
    <property type="match status" value="1"/>
</dbReference>
<evidence type="ECO:0000256" key="4">
    <source>
        <dbReference type="ARBA" id="ARBA00011881"/>
    </source>
</evidence>
<sequence>MPGKVWSLAHVAQHNTASSCWVIIHNKVYDMTEFMPHHPGGPGIILKYAGRDATAVYEPLHPPDTLEKNLSPKEHLGDIDVTGAASLKAAQNSRRKTKDELRVEEAIAKKPRINRMLSLQDIEDVALKVMSYKTMSYYASGADDELTKRENGLAFSRFFFHPRVMRPISQVDPSTTILGIKSTLPIFVSAAGLAKLGHPLGEANITRGAGRTGIIQMVSSASSLSVAQIAEARVSPAQPLFFQLYKHKDNAAATARVREVERLGYRAIFLTVDAPVGGNRERDVRAPFELEDQEHAGEGAPQSAEDAGEEEASVNLDGTIGASLHSMDADMTFKETVPWLRSVTKLPIVIKGVQCVADAVLAVEAGVDGILLSNHGGRQLDWSLPPLEVLYRIRKQRPDVFDKLEVYIDGGVKRGTDVLKALCLGAKAVGLGRAFMYANSAYGEAGVVQTIRILQREIVLGMRLLGVTSVKELEPEMVERVDWQPVLSRL</sequence>
<comment type="similarity">
    <text evidence="16">In the N-terminal section; belongs to the cytochrome b5 family.</text>
</comment>
<feature type="domain" description="Cytochrome b5 heme-binding" evidence="24">
    <location>
        <begin position="3"/>
        <end position="80"/>
    </location>
</feature>
<evidence type="ECO:0000256" key="20">
    <source>
        <dbReference type="ARBA" id="ARBA00078774"/>
    </source>
</evidence>
<comment type="similarity">
    <text evidence="22">Belongs to the cytochrome b5 family.</text>
</comment>
<evidence type="ECO:0000256" key="11">
    <source>
        <dbReference type="ARBA" id="ARBA00023002"/>
    </source>
</evidence>
<dbReference type="OrthoDB" id="1925334at2759"/>
<dbReference type="GO" id="GO:0006089">
    <property type="term" value="P:lactate metabolic process"/>
    <property type="evidence" value="ECO:0007669"/>
    <property type="project" value="TreeGrafter"/>
</dbReference>
<name>S8EJ16_FOMSC</name>
<dbReference type="PANTHER" id="PTHR10578">
    <property type="entry name" value="S -2-HYDROXY-ACID OXIDASE-RELATED"/>
    <property type="match status" value="1"/>
</dbReference>
<evidence type="ECO:0000256" key="13">
    <source>
        <dbReference type="ARBA" id="ARBA00023128"/>
    </source>
</evidence>
<dbReference type="InterPro" id="IPR000262">
    <property type="entry name" value="FMN-dep_DH"/>
</dbReference>
<dbReference type="Gene3D" id="3.20.20.70">
    <property type="entry name" value="Aldolase class I"/>
    <property type="match status" value="1"/>
</dbReference>
<dbReference type="CDD" id="cd02922">
    <property type="entry name" value="FCB2_FMN"/>
    <property type="match status" value="1"/>
</dbReference>
<evidence type="ECO:0000256" key="10">
    <source>
        <dbReference type="ARBA" id="ARBA00022946"/>
    </source>
</evidence>
<keyword evidence="11" id="KW-0560">Oxidoreductase</keyword>
<evidence type="ECO:0000256" key="16">
    <source>
        <dbReference type="ARBA" id="ARBA00061589"/>
    </source>
</evidence>
<dbReference type="AlphaFoldDB" id="S8EJ16"/>
<evidence type="ECO:0000256" key="3">
    <source>
        <dbReference type="ARBA" id="ARBA00004569"/>
    </source>
</evidence>
<evidence type="ECO:0000256" key="17">
    <source>
        <dbReference type="ARBA" id="ARBA00066458"/>
    </source>
</evidence>
<dbReference type="InterPro" id="IPR037396">
    <property type="entry name" value="FMN_HAD"/>
</dbReference>
<gene>
    <name evidence="26" type="ORF">FOMPIDRAFT_84691</name>
</gene>
<dbReference type="GO" id="GO:0004460">
    <property type="term" value="F:L-lactate dehydrogenase (cytochrome) activity"/>
    <property type="evidence" value="ECO:0007669"/>
    <property type="project" value="UniProtKB-EC"/>
</dbReference>
<dbReference type="InterPro" id="IPR036400">
    <property type="entry name" value="Cyt_B5-like_heme/steroid_sf"/>
</dbReference>
<dbReference type="Pfam" id="PF01070">
    <property type="entry name" value="FMN_dh"/>
    <property type="match status" value="1"/>
</dbReference>
<dbReference type="InterPro" id="IPR018506">
    <property type="entry name" value="Cyt_B5_heme-BS"/>
</dbReference>
<dbReference type="eggNOG" id="KOG0538">
    <property type="taxonomic scope" value="Eukaryota"/>
</dbReference>
<dbReference type="SUPFAM" id="SSF51395">
    <property type="entry name" value="FMN-linked oxidoreductases"/>
    <property type="match status" value="1"/>
</dbReference>
<feature type="domain" description="FMN hydroxy acid dehydrogenase" evidence="25">
    <location>
        <begin position="111"/>
        <end position="483"/>
    </location>
</feature>
<dbReference type="PRINTS" id="PR00363">
    <property type="entry name" value="CYTOCHROMEB5"/>
</dbReference>
<evidence type="ECO:0000256" key="19">
    <source>
        <dbReference type="ARBA" id="ARBA00075949"/>
    </source>
</evidence>
<dbReference type="PROSITE" id="PS00191">
    <property type="entry name" value="CYTOCHROME_B5_1"/>
    <property type="match status" value="1"/>
</dbReference>
<evidence type="ECO:0000259" key="24">
    <source>
        <dbReference type="PROSITE" id="PS50255"/>
    </source>
</evidence>
<keyword evidence="8" id="KW-0288">FMN</keyword>
<keyword evidence="10" id="KW-0809">Transit peptide</keyword>
<comment type="cofactor">
    <cofactor evidence="2">
        <name>heme b</name>
        <dbReference type="ChEBI" id="CHEBI:60344"/>
    </cofactor>
</comment>
<evidence type="ECO:0000256" key="7">
    <source>
        <dbReference type="ARBA" id="ARBA00022630"/>
    </source>
</evidence>